<reference evidence="9" key="2">
    <citation type="journal article" date="2017" name="BMC Genomics">
        <title>Complete chloroplast genome of Gracilaria firma (Gracilariaceae, Rhodophyta), with discussion on the use of chloroplast phylogenomics in the subclass Rhodymeniophycidae.</title>
        <authorList>
            <person name="Ng P.K."/>
            <person name="Lin S.M."/>
            <person name="Lim P.E."/>
            <person name="Liu L.C."/>
            <person name="Chen C.M."/>
            <person name="Pai T.W."/>
        </authorList>
    </citation>
    <scope>NUCLEOTIDE SEQUENCE</scope>
</reference>
<dbReference type="GO" id="GO:1990904">
    <property type="term" value="C:ribonucleoprotein complex"/>
    <property type="evidence" value="ECO:0007669"/>
    <property type="project" value="UniProtKB-KW"/>
</dbReference>
<dbReference type="Pfam" id="PF01281">
    <property type="entry name" value="Ribosomal_L9_N"/>
    <property type="match status" value="1"/>
</dbReference>
<keyword evidence="7" id="KW-0472">Membrane</keyword>
<dbReference type="GO" id="GO:0019843">
    <property type="term" value="F:rRNA binding"/>
    <property type="evidence" value="ECO:0007669"/>
    <property type="project" value="UniProtKB-KW"/>
</dbReference>
<dbReference type="GO" id="GO:0005840">
    <property type="term" value="C:ribosome"/>
    <property type="evidence" value="ECO:0007669"/>
    <property type="project" value="UniProtKB-KW"/>
</dbReference>
<evidence type="ECO:0000259" key="8">
    <source>
        <dbReference type="PROSITE" id="PS00651"/>
    </source>
</evidence>
<evidence type="ECO:0000256" key="2">
    <source>
        <dbReference type="ARBA" id="ARBA00022730"/>
    </source>
</evidence>
<dbReference type="Gene3D" id="3.40.5.10">
    <property type="entry name" value="Ribosomal protein L9, N-terminal domain"/>
    <property type="match status" value="1"/>
</dbReference>
<reference evidence="9" key="1">
    <citation type="submission" date="2016-07" db="EMBL/GenBank/DDBJ databases">
        <authorList>
            <person name="Ng P.-K."/>
            <person name="Lin S.-M."/>
        </authorList>
    </citation>
    <scope>NUCLEOTIDE SEQUENCE</scope>
</reference>
<dbReference type="GeneID" id="31080584"/>
<dbReference type="PROSITE" id="PS00651">
    <property type="entry name" value="RIBOSOMAL_L9"/>
    <property type="match status" value="1"/>
</dbReference>
<keyword evidence="3" id="KW-0694">RNA-binding</keyword>
<dbReference type="InterPro" id="IPR036791">
    <property type="entry name" value="Ribosomal_bL9_C_sf"/>
</dbReference>
<dbReference type="EMBL" id="KX601051">
    <property type="protein sequence ID" value="APR74300.1"/>
    <property type="molecule type" value="Genomic_DNA"/>
</dbReference>
<dbReference type="RefSeq" id="YP_009346765.1">
    <property type="nucleotide sequence ID" value="NC_033877.1"/>
</dbReference>
<feature type="domain" description="Ribosomal protein L9" evidence="8">
    <location>
        <begin position="17"/>
        <end position="44"/>
    </location>
</feature>
<keyword evidence="7" id="KW-0812">Transmembrane</keyword>
<keyword evidence="2" id="KW-0699">rRNA-binding</keyword>
<dbReference type="SUPFAM" id="SSF55658">
    <property type="entry name" value="L9 N-domain-like"/>
    <property type="match status" value="1"/>
</dbReference>
<dbReference type="NCBIfam" id="TIGR00158">
    <property type="entry name" value="L9"/>
    <property type="match status" value="1"/>
</dbReference>
<dbReference type="PANTHER" id="PTHR21368">
    <property type="entry name" value="50S RIBOSOMAL PROTEIN L9"/>
    <property type="match status" value="1"/>
</dbReference>
<dbReference type="GO" id="GO:0006412">
    <property type="term" value="P:translation"/>
    <property type="evidence" value="ECO:0007669"/>
    <property type="project" value="InterPro"/>
</dbReference>
<dbReference type="InterPro" id="IPR009027">
    <property type="entry name" value="Ribosomal_bL9/RNase_H1_N"/>
</dbReference>
<sequence length="154" mass="17586">MKKKITVILKRNLVNLGSVGSIVKVSSGYAFNYLIPFNFAQLATIGTLKHYSMFLNIKQKKLYEFKSKLEIVIQKLNKVAKITVKKKVGNNNQIFGSVSDREIFLILFNITGEKLDKKNLYFPNIKKIGIYNLSIVLTNDVKVDMKLQVLPVFI</sequence>
<evidence type="ECO:0000256" key="5">
    <source>
        <dbReference type="ARBA" id="ARBA00023274"/>
    </source>
</evidence>
<dbReference type="AlphaFoldDB" id="A0A1P8D670"/>
<dbReference type="SUPFAM" id="SSF55653">
    <property type="entry name" value="Ribosomal protein L9 C-domain"/>
    <property type="match status" value="1"/>
</dbReference>
<evidence type="ECO:0000256" key="4">
    <source>
        <dbReference type="ARBA" id="ARBA00022980"/>
    </source>
</evidence>
<geneLocation type="plastid" evidence="9"/>
<dbReference type="Pfam" id="PF03948">
    <property type="entry name" value="Ribosomal_L9_C"/>
    <property type="match status" value="1"/>
</dbReference>
<keyword evidence="4 9" id="KW-0689">Ribosomal protein</keyword>
<dbReference type="InterPro" id="IPR020594">
    <property type="entry name" value="Ribosomal_bL9_bac/chp"/>
</dbReference>
<evidence type="ECO:0000256" key="7">
    <source>
        <dbReference type="SAM" id="Phobius"/>
    </source>
</evidence>
<dbReference type="HAMAP" id="MF_00503">
    <property type="entry name" value="Ribosomal_bL9"/>
    <property type="match status" value="1"/>
</dbReference>
<dbReference type="InterPro" id="IPR020069">
    <property type="entry name" value="Ribosomal_bL9_C"/>
</dbReference>
<protein>
    <recommendedName>
        <fullName evidence="6">50S ribosomal protein L9, chloroplastic</fullName>
    </recommendedName>
</protein>
<organism evidence="9">
    <name type="scientific">Gracilaria firma</name>
    <dbReference type="NCBI Taxonomy" id="2510791"/>
    <lineage>
        <taxon>Eukaryota</taxon>
        <taxon>Rhodophyta</taxon>
        <taxon>Florideophyceae</taxon>
        <taxon>Rhodymeniophycidae</taxon>
        <taxon>Gracilariales</taxon>
        <taxon>Gracilariaceae</taxon>
        <taxon>Gracilaria</taxon>
    </lineage>
</organism>
<feature type="transmembrane region" description="Helical" evidence="7">
    <location>
        <begin position="12"/>
        <end position="31"/>
    </location>
</feature>
<keyword evidence="7" id="KW-1133">Transmembrane helix</keyword>
<evidence type="ECO:0000256" key="3">
    <source>
        <dbReference type="ARBA" id="ARBA00022884"/>
    </source>
</evidence>
<proteinExistence type="inferred from homology"/>
<dbReference type="GO" id="GO:0003735">
    <property type="term" value="F:structural constituent of ribosome"/>
    <property type="evidence" value="ECO:0007669"/>
    <property type="project" value="InterPro"/>
</dbReference>
<evidence type="ECO:0000256" key="1">
    <source>
        <dbReference type="ARBA" id="ARBA00010605"/>
    </source>
</evidence>
<dbReference type="InterPro" id="IPR000244">
    <property type="entry name" value="Ribosomal_bL9"/>
</dbReference>
<comment type="similarity">
    <text evidence="1">Belongs to the bacterial ribosomal protein bL9 family.</text>
</comment>
<keyword evidence="9" id="KW-0934">Plastid</keyword>
<dbReference type="InterPro" id="IPR036935">
    <property type="entry name" value="Ribosomal_bL9_N_sf"/>
</dbReference>
<evidence type="ECO:0000313" key="9">
    <source>
        <dbReference type="EMBL" id="APR74300.1"/>
    </source>
</evidence>
<dbReference type="Gene3D" id="3.10.430.100">
    <property type="entry name" value="Ribosomal protein L9, C-terminal domain"/>
    <property type="match status" value="1"/>
</dbReference>
<keyword evidence="5" id="KW-0687">Ribonucleoprotein</keyword>
<accession>A0A1P8D670</accession>
<dbReference type="InterPro" id="IPR020070">
    <property type="entry name" value="Ribosomal_bL9_N"/>
</dbReference>
<evidence type="ECO:0000256" key="6">
    <source>
        <dbReference type="ARBA" id="ARBA00035427"/>
    </source>
</evidence>
<name>A0A1P8D670_9FLOR</name>
<gene>
    <name evidence="9" type="primary">rpl9</name>
</gene>